<dbReference type="InterPro" id="IPR008884">
    <property type="entry name" value="TylF_MeTrfase"/>
</dbReference>
<keyword evidence="2" id="KW-1185">Reference proteome</keyword>
<dbReference type="SUPFAM" id="SSF53335">
    <property type="entry name" value="S-adenosyl-L-methionine-dependent methyltransferases"/>
    <property type="match status" value="1"/>
</dbReference>
<dbReference type="PANTHER" id="PTHR40036">
    <property type="entry name" value="MACROCIN O-METHYLTRANSFERASE"/>
    <property type="match status" value="1"/>
</dbReference>
<organism evidence="1 2">
    <name type="scientific">Cymbomonas tetramitiformis</name>
    <dbReference type="NCBI Taxonomy" id="36881"/>
    <lineage>
        <taxon>Eukaryota</taxon>
        <taxon>Viridiplantae</taxon>
        <taxon>Chlorophyta</taxon>
        <taxon>Pyramimonadophyceae</taxon>
        <taxon>Pyramimonadales</taxon>
        <taxon>Pyramimonadaceae</taxon>
        <taxon>Cymbomonas</taxon>
    </lineage>
</organism>
<dbReference type="PANTHER" id="PTHR40036:SF1">
    <property type="entry name" value="MACROCIN O-METHYLTRANSFERASE"/>
    <property type="match status" value="1"/>
</dbReference>
<dbReference type="Pfam" id="PF13578">
    <property type="entry name" value="Methyltransf_24"/>
    <property type="match status" value="1"/>
</dbReference>
<comment type="caution">
    <text evidence="1">The sequence shown here is derived from an EMBL/GenBank/DDBJ whole genome shotgun (WGS) entry which is preliminary data.</text>
</comment>
<evidence type="ECO:0000313" key="1">
    <source>
        <dbReference type="EMBL" id="KAK3252249.1"/>
    </source>
</evidence>
<dbReference type="AlphaFoldDB" id="A0AAE0F5G9"/>
<reference evidence="1 2" key="1">
    <citation type="journal article" date="2015" name="Genome Biol. Evol.">
        <title>Comparative Genomics of a Bacterivorous Green Alga Reveals Evolutionary Causalities and Consequences of Phago-Mixotrophic Mode of Nutrition.</title>
        <authorList>
            <person name="Burns J.A."/>
            <person name="Paasch A."/>
            <person name="Narechania A."/>
            <person name="Kim E."/>
        </authorList>
    </citation>
    <scope>NUCLEOTIDE SEQUENCE [LARGE SCALE GENOMIC DNA]</scope>
    <source>
        <strain evidence="1 2">PLY_AMNH</strain>
    </source>
</reference>
<protein>
    <submittedName>
        <fullName evidence="1">Uncharacterized protein</fullName>
    </submittedName>
</protein>
<dbReference type="Gene3D" id="3.40.50.150">
    <property type="entry name" value="Vaccinia Virus protein VP39"/>
    <property type="match status" value="1"/>
</dbReference>
<dbReference type="SUPFAM" id="SSF101898">
    <property type="entry name" value="NHL repeat"/>
    <property type="match status" value="1"/>
</dbReference>
<sequence>MGDHLDNSSAIAADLHSFGPGYLLTGNEPLSDSASQAFGLCIRWWQQRKAYTKVKLCMLLDIWKRQTQDQRDLINQQFPALLLQRLLESSLLTYCDTKDDNPRHSEARARSVHELLKALKERFTLTEISLECDDSKQYLEFIQVETVRAYSTKLFVPPLKHVVTRYFSESPSPTESVCIPGLWLEFGVDTGKTVELMAQHLRQEVAHGAVFGFDSFEGLPEDWRPGFDRGCFKRDGGCPPSLSSDVAGKVVLVKGLFQDTLPSFLDEHPEPVSLLHLDSDLYSSASFVLSELLNRSRIQIGTVIVFDELFNYCGFEQGELRAWFEVVSRFSLRYRWLGIKQICKEQVLAAAVVITGLGEKTSGSELPCKEHHVVSARPLISHSGLRLLGKPLPGKDKYNGGVTGADGCIYGIPADANEVLQICPDTQDVTTVGWVLADAKQKWLRGCLAHDNCVYGIPCCAETVLKIDTDPSHSKHPQQPTMSLLEPTRDAAENLKGTWKWHGGVVARDGNIYGVPANATSVLKISVPSGEVTTFGDASLLEGDYKWYGGLLAADGAIYCIPQNADAVLKILPEAEEVVLIGQGLFGRGDWKWHGCTFSPRDQCIYGIPNHGDTCLRIDPAGNGGEGEVTLFEAAEPIESGAHRRGDGKYKYEGAVLGGDENIYCIPGDADYVLKIVPPRAGSGEQPTAHRIGPSFAGESKCNNKWQNGFLGADGCIYAVPHKAEGVLRIDPSRDTATSIQPESGPLVGRDKWQSGALGHDGCFYCTPFLAKDVLKIDPVQLEQEFGQHGGSNGALSPTILTGVLPADNTNAHWFPMSDRDAILLRQL</sequence>
<proteinExistence type="predicted"/>
<dbReference type="Gene3D" id="2.115.10.10">
    <property type="entry name" value="Tachylectin 2"/>
    <property type="match status" value="1"/>
</dbReference>
<dbReference type="EMBL" id="LGRX02025539">
    <property type="protein sequence ID" value="KAK3252249.1"/>
    <property type="molecule type" value="Genomic_DNA"/>
</dbReference>
<evidence type="ECO:0000313" key="2">
    <source>
        <dbReference type="Proteomes" id="UP001190700"/>
    </source>
</evidence>
<dbReference type="Proteomes" id="UP001190700">
    <property type="component" value="Unassembled WGS sequence"/>
</dbReference>
<accession>A0AAE0F5G9</accession>
<name>A0AAE0F5G9_9CHLO</name>
<gene>
    <name evidence="1" type="ORF">CYMTET_38440</name>
</gene>
<dbReference type="InterPro" id="IPR029063">
    <property type="entry name" value="SAM-dependent_MTases_sf"/>
</dbReference>